<comment type="caution">
    <text evidence="2">The sequence shown here is derived from an EMBL/GenBank/DDBJ whole genome shotgun (WGS) entry which is preliminary data.</text>
</comment>
<dbReference type="Proteomes" id="UP001431783">
    <property type="component" value="Unassembled WGS sequence"/>
</dbReference>
<dbReference type="AlphaFoldDB" id="A0AAW1U074"/>
<feature type="region of interest" description="Disordered" evidence="1">
    <location>
        <begin position="231"/>
        <end position="250"/>
    </location>
</feature>
<name>A0AAW1U074_9CUCU</name>
<feature type="compositionally biased region" description="Polar residues" evidence="1">
    <location>
        <begin position="59"/>
        <end position="69"/>
    </location>
</feature>
<evidence type="ECO:0000256" key="1">
    <source>
        <dbReference type="SAM" id="MobiDB-lite"/>
    </source>
</evidence>
<feature type="compositionally biased region" description="Basic and acidic residues" evidence="1">
    <location>
        <begin position="77"/>
        <end position="88"/>
    </location>
</feature>
<proteinExistence type="predicted"/>
<dbReference type="EMBL" id="JARQZJ010000031">
    <property type="protein sequence ID" value="KAK9874083.1"/>
    <property type="molecule type" value="Genomic_DNA"/>
</dbReference>
<feature type="region of interest" description="Disordered" evidence="1">
    <location>
        <begin position="59"/>
        <end position="89"/>
    </location>
</feature>
<dbReference type="CDD" id="cd23767">
    <property type="entry name" value="IQCD"/>
    <property type="match status" value="1"/>
</dbReference>
<dbReference type="PROSITE" id="PS50096">
    <property type="entry name" value="IQ"/>
    <property type="match status" value="1"/>
</dbReference>
<feature type="compositionally biased region" description="Polar residues" evidence="1">
    <location>
        <begin position="23"/>
        <end position="32"/>
    </location>
</feature>
<evidence type="ECO:0000313" key="3">
    <source>
        <dbReference type="Proteomes" id="UP001431783"/>
    </source>
</evidence>
<protein>
    <submittedName>
        <fullName evidence="2">Uncharacterized protein</fullName>
    </submittedName>
</protein>
<dbReference type="Gene3D" id="1.20.5.190">
    <property type="match status" value="1"/>
</dbReference>
<evidence type="ECO:0000313" key="2">
    <source>
        <dbReference type="EMBL" id="KAK9874083.1"/>
    </source>
</evidence>
<accession>A0AAW1U074</accession>
<sequence length="287" mass="32581">MIRMYQSNPWKQQIRKIQKEGIDSSNKNQTEISEPIENHSIHPSELLTGTIDHTHLQEQTISDNQSEKSTTFEENESDKNNKEIENRNQKNNRLTLNDFMKKTLNLDQKFPAEREVTKNHLNLNQKLPDEEKCAKINLNEGDNSTEVIGKDTRIQNEAAVKIQSVYRGYISRKKTTNSKKDSDDSKVITTEFQNEKDENTNGQQHSEENRATIESVSAQQTTEVEGGFTQTHHPLYRNSTGDETPEKSSSVAVGIQTNVPPNTNSNTDEVQENVPGQVFVIIQVLGS</sequence>
<keyword evidence="3" id="KW-1185">Reference proteome</keyword>
<dbReference type="Pfam" id="PF00612">
    <property type="entry name" value="IQ"/>
    <property type="match status" value="1"/>
</dbReference>
<dbReference type="InterPro" id="IPR000048">
    <property type="entry name" value="IQ_motif_EF-hand-BS"/>
</dbReference>
<organism evidence="2 3">
    <name type="scientific">Henosepilachna vigintioctopunctata</name>
    <dbReference type="NCBI Taxonomy" id="420089"/>
    <lineage>
        <taxon>Eukaryota</taxon>
        <taxon>Metazoa</taxon>
        <taxon>Ecdysozoa</taxon>
        <taxon>Arthropoda</taxon>
        <taxon>Hexapoda</taxon>
        <taxon>Insecta</taxon>
        <taxon>Pterygota</taxon>
        <taxon>Neoptera</taxon>
        <taxon>Endopterygota</taxon>
        <taxon>Coleoptera</taxon>
        <taxon>Polyphaga</taxon>
        <taxon>Cucujiformia</taxon>
        <taxon>Coccinelloidea</taxon>
        <taxon>Coccinellidae</taxon>
        <taxon>Epilachninae</taxon>
        <taxon>Epilachnini</taxon>
        <taxon>Henosepilachna</taxon>
    </lineage>
</organism>
<reference evidence="2 3" key="1">
    <citation type="submission" date="2023-03" db="EMBL/GenBank/DDBJ databases">
        <title>Genome insight into feeding habits of ladybird beetles.</title>
        <authorList>
            <person name="Li H.-S."/>
            <person name="Huang Y.-H."/>
            <person name="Pang H."/>
        </authorList>
    </citation>
    <scope>NUCLEOTIDE SEQUENCE [LARGE SCALE GENOMIC DNA]</scope>
    <source>
        <strain evidence="2">SYSU_2023b</strain>
        <tissue evidence="2">Whole body</tissue>
    </source>
</reference>
<feature type="region of interest" description="Disordered" evidence="1">
    <location>
        <begin position="19"/>
        <end position="41"/>
    </location>
</feature>
<gene>
    <name evidence="2" type="ORF">WA026_002439</name>
</gene>